<feature type="repeat" description="WD" evidence="3">
    <location>
        <begin position="356"/>
        <end position="397"/>
    </location>
</feature>
<dbReference type="Pfam" id="PF00400">
    <property type="entry name" value="WD40"/>
    <property type="match status" value="7"/>
</dbReference>
<feature type="repeat" description="WD" evidence="3">
    <location>
        <begin position="578"/>
        <end position="612"/>
    </location>
</feature>
<evidence type="ECO:0000256" key="2">
    <source>
        <dbReference type="ARBA" id="ARBA00022737"/>
    </source>
</evidence>
<name>A0A455T3E9_9CHLR</name>
<accession>A0A455T3E9</accession>
<dbReference type="InterPro" id="IPR001632">
    <property type="entry name" value="WD40_G-protein_beta-like"/>
</dbReference>
<dbReference type="Gene3D" id="1.10.510.10">
    <property type="entry name" value="Transferase(Phosphotransferase) domain 1"/>
    <property type="match status" value="1"/>
</dbReference>
<sequence>MSSGLLPSQTVLRGRYQIIAPVGQGGFGAVYRAIDLALANRTVAIKEMSQQYLSAKEQQEAATAFQQEAHLLAGLLHPNLPRIYDHFSEKGRWYLVMDFIEGETLEARLSHMPEGRLPLDEVLRLGIQLCNVLGYLHSRQPPIIFRDLKPANIMLTSEGHVYLIDFGIARLFKPGQSKDTTALGSAGYAAPEQYGRAQSTPQTDIYALGATLHQLVTGQDPSFSPFSFAPFPQQDADHRRLEALVMRMVQTEASRRPASIQEVKAELESLAAERLSARSQPAPAASASASSVTAVSRAALQTPRPIVTRCLYNGHRRNSGIYALAWSPDGRLVASSGADGSVQIWEALSGRQQQRCEGHRGPVYGLAWSPDGQRLASAGRDGTVRLWSLSSGEELTSYQGHTSHVYSVAWSPDGQWLASASEDGTVHVWAVASPWESSIYRAHRESVKAVAWSPTGQRLASGGSDCMLRIWPRPTNKARSFLTSFLLSRQQVNCQGQQRRIDAIAWSRDGRYIAAAKAGGHVEIWESQRGRLQLAYRQHRGPVHALSWRPDGFLLASGGRDGLVHCWQAVDGRQWLTYNSRQGIIYALAWSPDGRYLACGGKDGSVYIWEIS</sequence>
<dbReference type="InterPro" id="IPR050349">
    <property type="entry name" value="WD_LIS1/nudF_dynein_reg"/>
</dbReference>
<dbReference type="SMART" id="SM00320">
    <property type="entry name" value="WD40"/>
    <property type="match status" value="7"/>
</dbReference>
<dbReference type="InterPro" id="IPR017441">
    <property type="entry name" value="Protein_kinase_ATP_BS"/>
</dbReference>
<feature type="domain" description="Protein kinase" evidence="5">
    <location>
        <begin position="16"/>
        <end position="270"/>
    </location>
</feature>
<dbReference type="PRINTS" id="PR00320">
    <property type="entry name" value="GPROTEINBRPT"/>
</dbReference>
<feature type="repeat" description="WD" evidence="3">
    <location>
        <begin position="314"/>
        <end position="355"/>
    </location>
</feature>
<dbReference type="SUPFAM" id="SSF56112">
    <property type="entry name" value="Protein kinase-like (PK-like)"/>
    <property type="match status" value="1"/>
</dbReference>
<dbReference type="SMART" id="SM00220">
    <property type="entry name" value="S_TKc"/>
    <property type="match status" value="1"/>
</dbReference>
<dbReference type="SUPFAM" id="SSF50978">
    <property type="entry name" value="WD40 repeat-like"/>
    <property type="match status" value="1"/>
</dbReference>
<feature type="repeat" description="WD" evidence="3">
    <location>
        <begin position="494"/>
        <end position="535"/>
    </location>
</feature>
<proteinExistence type="predicted"/>
<protein>
    <recommendedName>
        <fullName evidence="5">Protein kinase domain-containing protein</fullName>
    </recommendedName>
</protein>
<dbReference type="Pfam" id="PF00069">
    <property type="entry name" value="Pkinase"/>
    <property type="match status" value="1"/>
</dbReference>
<dbReference type="GO" id="GO:0005524">
    <property type="term" value="F:ATP binding"/>
    <property type="evidence" value="ECO:0007669"/>
    <property type="project" value="UniProtKB-UniRule"/>
</dbReference>
<keyword evidence="4" id="KW-0547">Nucleotide-binding</keyword>
<dbReference type="Gene3D" id="3.30.200.20">
    <property type="entry name" value="Phosphorylase Kinase, domain 1"/>
    <property type="match status" value="1"/>
</dbReference>
<dbReference type="AlphaFoldDB" id="A0A455T3E9"/>
<dbReference type="PANTHER" id="PTHR44129">
    <property type="entry name" value="WD REPEAT-CONTAINING PROTEIN POP1"/>
    <property type="match status" value="1"/>
</dbReference>
<dbReference type="PROSITE" id="PS00107">
    <property type="entry name" value="PROTEIN_KINASE_ATP"/>
    <property type="match status" value="1"/>
</dbReference>
<feature type="binding site" evidence="4">
    <location>
        <position position="46"/>
    </location>
    <ligand>
        <name>ATP</name>
        <dbReference type="ChEBI" id="CHEBI:30616"/>
    </ligand>
</feature>
<evidence type="ECO:0000256" key="1">
    <source>
        <dbReference type="ARBA" id="ARBA00022574"/>
    </source>
</evidence>
<evidence type="ECO:0000256" key="4">
    <source>
        <dbReference type="PROSITE-ProRule" id="PRU10141"/>
    </source>
</evidence>
<feature type="repeat" description="WD" evidence="3">
    <location>
        <begin position="398"/>
        <end position="429"/>
    </location>
</feature>
<dbReference type="InterPro" id="IPR001680">
    <property type="entry name" value="WD40_rpt"/>
</dbReference>
<dbReference type="PRINTS" id="PR00319">
    <property type="entry name" value="GPROTEINB"/>
</dbReference>
<organism evidence="6">
    <name type="scientific">Thermogemmatispora argillosa</name>
    <dbReference type="NCBI Taxonomy" id="2045280"/>
    <lineage>
        <taxon>Bacteria</taxon>
        <taxon>Bacillati</taxon>
        <taxon>Chloroflexota</taxon>
        <taxon>Ktedonobacteria</taxon>
        <taxon>Thermogemmatisporales</taxon>
        <taxon>Thermogemmatisporaceae</taxon>
        <taxon>Thermogemmatispora</taxon>
    </lineage>
</organism>
<evidence type="ECO:0000313" key="6">
    <source>
        <dbReference type="EMBL" id="BBH94336.1"/>
    </source>
</evidence>
<dbReference type="InterPro" id="IPR036322">
    <property type="entry name" value="WD40_repeat_dom_sf"/>
</dbReference>
<dbReference type="Gene3D" id="2.130.10.10">
    <property type="entry name" value="YVTN repeat-like/Quinoprotein amine dehydrogenase"/>
    <property type="match status" value="3"/>
</dbReference>
<dbReference type="GO" id="GO:0004672">
    <property type="term" value="F:protein kinase activity"/>
    <property type="evidence" value="ECO:0007669"/>
    <property type="project" value="InterPro"/>
</dbReference>
<dbReference type="CDD" id="cd14014">
    <property type="entry name" value="STKc_PknB_like"/>
    <property type="match status" value="1"/>
</dbReference>
<gene>
    <name evidence="6" type="ORF">KTA_25350</name>
</gene>
<dbReference type="PROSITE" id="PS50011">
    <property type="entry name" value="PROTEIN_KINASE_DOM"/>
    <property type="match status" value="1"/>
</dbReference>
<dbReference type="InterPro" id="IPR020472">
    <property type="entry name" value="WD40_PAC1"/>
</dbReference>
<keyword evidence="1 3" id="KW-0853">WD repeat</keyword>
<dbReference type="EMBL" id="AP019377">
    <property type="protein sequence ID" value="BBH94336.1"/>
    <property type="molecule type" value="Genomic_DNA"/>
</dbReference>
<dbReference type="PROSITE" id="PS50294">
    <property type="entry name" value="WD_REPEATS_REGION"/>
    <property type="match status" value="6"/>
</dbReference>
<feature type="repeat" description="WD" evidence="3">
    <location>
        <begin position="536"/>
        <end position="577"/>
    </location>
</feature>
<keyword evidence="4" id="KW-0067">ATP-binding</keyword>
<dbReference type="InterPro" id="IPR000719">
    <property type="entry name" value="Prot_kinase_dom"/>
</dbReference>
<reference evidence="6" key="1">
    <citation type="submission" date="2018-12" db="EMBL/GenBank/DDBJ databases">
        <title>Novel natural products biosynthetic potential of the class Ktedonobacteria.</title>
        <authorList>
            <person name="Zheng Y."/>
            <person name="Saitou A."/>
            <person name="Wang C.M."/>
            <person name="Toyoda A."/>
            <person name="Minakuchi Y."/>
            <person name="Sekiguchi Y."/>
            <person name="Ueda K."/>
            <person name="Takano H."/>
            <person name="Sakai Y."/>
            <person name="Yokota A."/>
            <person name="Yabe S."/>
        </authorList>
    </citation>
    <scope>NUCLEOTIDE SEQUENCE</scope>
    <source>
        <strain evidence="6">A3-2</strain>
    </source>
</reference>
<evidence type="ECO:0000259" key="5">
    <source>
        <dbReference type="PROSITE" id="PS50011"/>
    </source>
</evidence>
<feature type="repeat" description="WD" evidence="3">
    <location>
        <begin position="440"/>
        <end position="471"/>
    </location>
</feature>
<evidence type="ECO:0000256" key="3">
    <source>
        <dbReference type="PROSITE-ProRule" id="PRU00221"/>
    </source>
</evidence>
<dbReference type="InterPro" id="IPR015943">
    <property type="entry name" value="WD40/YVTN_repeat-like_dom_sf"/>
</dbReference>
<dbReference type="InterPro" id="IPR011009">
    <property type="entry name" value="Kinase-like_dom_sf"/>
</dbReference>
<dbReference type="CDD" id="cd00200">
    <property type="entry name" value="WD40"/>
    <property type="match status" value="1"/>
</dbReference>
<dbReference type="PROSITE" id="PS50082">
    <property type="entry name" value="WD_REPEATS_2"/>
    <property type="match status" value="7"/>
</dbReference>
<keyword evidence="2" id="KW-0677">Repeat</keyword>